<dbReference type="Gene3D" id="3.10.450.40">
    <property type="match status" value="1"/>
</dbReference>
<name>A0A4Z0H6I5_9ACTN</name>
<dbReference type="Pfam" id="PF07504">
    <property type="entry name" value="FTP"/>
    <property type="match status" value="1"/>
</dbReference>
<dbReference type="GO" id="GO:0005975">
    <property type="term" value="P:carbohydrate metabolic process"/>
    <property type="evidence" value="ECO:0007669"/>
    <property type="project" value="UniProtKB-ARBA"/>
</dbReference>
<dbReference type="Proteomes" id="UP000297948">
    <property type="component" value="Unassembled WGS sequence"/>
</dbReference>
<dbReference type="InterPro" id="IPR001570">
    <property type="entry name" value="Peptidase_M4_C_domain"/>
</dbReference>
<dbReference type="InterPro" id="IPR023612">
    <property type="entry name" value="Peptidase_M4"/>
</dbReference>
<dbReference type="GO" id="GO:0005509">
    <property type="term" value="F:calcium ion binding"/>
    <property type="evidence" value="ECO:0007669"/>
    <property type="project" value="InterPro"/>
</dbReference>
<feature type="domain" description="P/Homo B" evidence="10">
    <location>
        <begin position="640"/>
        <end position="761"/>
    </location>
</feature>
<dbReference type="PANTHER" id="PTHR33794">
    <property type="entry name" value="BACILLOLYSIN"/>
    <property type="match status" value="1"/>
</dbReference>
<evidence type="ECO:0000256" key="4">
    <source>
        <dbReference type="ARBA" id="ARBA00022729"/>
    </source>
</evidence>
<dbReference type="Gene3D" id="2.60.120.260">
    <property type="entry name" value="Galactose-binding domain-like"/>
    <property type="match status" value="1"/>
</dbReference>
<dbReference type="GO" id="GO:0006508">
    <property type="term" value="P:proteolysis"/>
    <property type="evidence" value="ECO:0007669"/>
    <property type="project" value="UniProtKB-KW"/>
</dbReference>
<protein>
    <submittedName>
        <fullName evidence="11">M4 family peptidase</fullName>
    </submittedName>
</protein>
<dbReference type="GO" id="GO:0016020">
    <property type="term" value="C:membrane"/>
    <property type="evidence" value="ECO:0007669"/>
    <property type="project" value="InterPro"/>
</dbReference>
<comment type="similarity">
    <text evidence="1">Belongs to the peptidase M4 family.</text>
</comment>
<dbReference type="PRINTS" id="PR00730">
    <property type="entry name" value="THERMOLYSIN"/>
</dbReference>
<dbReference type="GO" id="GO:0004222">
    <property type="term" value="F:metalloendopeptidase activity"/>
    <property type="evidence" value="ECO:0007669"/>
    <property type="project" value="InterPro"/>
</dbReference>
<keyword evidence="4 9" id="KW-0732">Signal</keyword>
<organism evidence="11 12">
    <name type="scientific">Streptomyces palmae</name>
    <dbReference type="NCBI Taxonomy" id="1701085"/>
    <lineage>
        <taxon>Bacteria</taxon>
        <taxon>Bacillati</taxon>
        <taxon>Actinomycetota</taxon>
        <taxon>Actinomycetes</taxon>
        <taxon>Kitasatosporales</taxon>
        <taxon>Streptomycetaceae</taxon>
        <taxon>Streptomyces</taxon>
    </lineage>
</organism>
<evidence type="ECO:0000256" key="2">
    <source>
        <dbReference type="ARBA" id="ARBA00022670"/>
    </source>
</evidence>
<comment type="caution">
    <text evidence="11">The sequence shown here is derived from an EMBL/GenBank/DDBJ whole genome shotgun (WGS) entry which is preliminary data.</text>
</comment>
<keyword evidence="3" id="KW-0479">Metal-binding</keyword>
<dbReference type="EMBL" id="SRID01000125">
    <property type="protein sequence ID" value="TGB08517.1"/>
    <property type="molecule type" value="Genomic_DNA"/>
</dbReference>
<proteinExistence type="inferred from homology"/>
<dbReference type="Gene3D" id="3.10.450.490">
    <property type="match status" value="1"/>
</dbReference>
<dbReference type="Gene3D" id="1.10.390.10">
    <property type="entry name" value="Neutral Protease Domain 2"/>
    <property type="match status" value="1"/>
</dbReference>
<dbReference type="PROSITE" id="PS51829">
    <property type="entry name" value="P_HOMO_B"/>
    <property type="match status" value="1"/>
</dbReference>
<dbReference type="Pfam" id="PF01447">
    <property type="entry name" value="Peptidase_M4"/>
    <property type="match status" value="1"/>
</dbReference>
<dbReference type="InterPro" id="IPR050728">
    <property type="entry name" value="Zinc_Metalloprotease_M4"/>
</dbReference>
<dbReference type="InterPro" id="IPR027268">
    <property type="entry name" value="Peptidase_M4/M1_CTD_sf"/>
</dbReference>
<dbReference type="SUPFAM" id="SSF49313">
    <property type="entry name" value="Cadherin-like"/>
    <property type="match status" value="1"/>
</dbReference>
<dbReference type="Pfam" id="PF05345">
    <property type="entry name" value="He_PIG"/>
    <property type="match status" value="1"/>
</dbReference>
<accession>A0A4Z0H6I5</accession>
<dbReference type="GO" id="GO:0004252">
    <property type="term" value="F:serine-type endopeptidase activity"/>
    <property type="evidence" value="ECO:0007669"/>
    <property type="project" value="InterPro"/>
</dbReference>
<dbReference type="Pfam" id="PF02868">
    <property type="entry name" value="Peptidase_M4_C"/>
    <property type="match status" value="1"/>
</dbReference>
<dbReference type="RefSeq" id="WP_135339611.1">
    <property type="nucleotide sequence ID" value="NZ_JBHLTX010000026.1"/>
</dbReference>
<dbReference type="Pfam" id="PF01483">
    <property type="entry name" value="P_proprotein"/>
    <property type="match status" value="1"/>
</dbReference>
<dbReference type="InterPro" id="IPR013856">
    <property type="entry name" value="Peptidase_M4_domain"/>
</dbReference>
<dbReference type="CDD" id="cd09597">
    <property type="entry name" value="M4_TLP"/>
    <property type="match status" value="1"/>
</dbReference>
<evidence type="ECO:0000313" key="11">
    <source>
        <dbReference type="EMBL" id="TGB08517.1"/>
    </source>
</evidence>
<dbReference type="AlphaFoldDB" id="A0A4Z0H6I5"/>
<feature type="active site" description="Proton donor" evidence="8">
    <location>
        <position position="456"/>
    </location>
</feature>
<feature type="signal peptide" evidence="9">
    <location>
        <begin position="1"/>
        <end position="33"/>
    </location>
</feature>
<evidence type="ECO:0000256" key="8">
    <source>
        <dbReference type="PIRSR" id="PIRSR623612-1"/>
    </source>
</evidence>
<dbReference type="InterPro" id="IPR013783">
    <property type="entry name" value="Ig-like_fold"/>
</dbReference>
<evidence type="ECO:0000256" key="7">
    <source>
        <dbReference type="ARBA" id="ARBA00023049"/>
    </source>
</evidence>
<evidence type="ECO:0000256" key="9">
    <source>
        <dbReference type="SAM" id="SignalP"/>
    </source>
</evidence>
<evidence type="ECO:0000256" key="1">
    <source>
        <dbReference type="ARBA" id="ARBA00009388"/>
    </source>
</evidence>
<dbReference type="SUPFAM" id="SSF55486">
    <property type="entry name" value="Metalloproteases ('zincins'), catalytic domain"/>
    <property type="match status" value="1"/>
</dbReference>
<dbReference type="OrthoDB" id="291295at2"/>
<dbReference type="Gene3D" id="2.60.40.10">
    <property type="entry name" value="Immunoglobulins"/>
    <property type="match status" value="1"/>
</dbReference>
<dbReference type="InterPro" id="IPR002884">
    <property type="entry name" value="P_dom"/>
</dbReference>
<feature type="active site" evidence="8">
    <location>
        <position position="369"/>
    </location>
</feature>
<dbReference type="Gene3D" id="3.10.170.10">
    <property type="match status" value="1"/>
</dbReference>
<dbReference type="SUPFAM" id="SSF49785">
    <property type="entry name" value="Galactose-binding domain-like"/>
    <property type="match status" value="1"/>
</dbReference>
<keyword evidence="12" id="KW-1185">Reference proteome</keyword>
<evidence type="ECO:0000259" key="10">
    <source>
        <dbReference type="PROSITE" id="PS51829"/>
    </source>
</evidence>
<sequence>MRPTPHRRTVAAGALVAATAMLAVGIQAGSASARPDDGQAKAAGTVVAKARPGAMPVKLSPSQRAELIRQAGSTSTATAKTLGLGAKEKLVVKDVVKDADGTTHTRYERTYDGLPVLGGDLVVAKADTGKVKDVALSTKRAIKVASLTPKVKAAAAEQSAVSSARTLGAKQADASKAPRKVIWAAKGTPVLAYETVVGGFQKDGTPNQLHVITDANTGEKLFEYQGIENGVGNTEYSGQVQLGTSGSSGSYTMTDTGRGNHKTYNLNHGSSGTGTLYTDADDVWGDGTAANTQTAAADAHYGAALTWDYYKNVHGRSGIRGDGVGAYSRVHYGNNYVNAFWDDSCFCMTYGDGSGNAAPLTSIDVAAHEMSHGVTSATANLTYSGESGGLNEATSDIMATAVEFYSNNSSDVGDYLIGEKIDINGDGTPLRYMDKPSKDGASKDSWYSGVGNVDVHYSSGIANHWFYLASEGSGTKVINGVTYNSTTSDGLPVTGIGRAAAEKIWFKALAEKMTSNTNYAGARDATLWAAGQLYGVGSATYNNVANAWAGVNVGARIVDGVSVTPPGNQSSIVNTAVSLQIQATSSNAGALTYSATGLPTGLSINASTGLISGTPTVVGNSNVTVTVKDSAGKTGTASFTWAVSTTGGNVFENTTDVAIPDAGAAVTSSINVSRTGNASSALQVGVDIVHTWRGDLVIDLVAPNGTTYRLKSANVSDSADNVNTTYTVNASAVPASGTWKLKVQDMYSGDSGYINGWKLTF</sequence>
<feature type="chain" id="PRO_5021485530" evidence="9">
    <location>
        <begin position="34"/>
        <end position="761"/>
    </location>
</feature>
<dbReference type="InterPro" id="IPR011096">
    <property type="entry name" value="FTP_domain"/>
</dbReference>
<keyword evidence="5" id="KW-0378">Hydrolase</keyword>
<evidence type="ECO:0000313" key="12">
    <source>
        <dbReference type="Proteomes" id="UP000297948"/>
    </source>
</evidence>
<dbReference type="InterPro" id="IPR015919">
    <property type="entry name" value="Cadherin-like_sf"/>
</dbReference>
<reference evidence="11 12" key="1">
    <citation type="submission" date="2019-03" db="EMBL/GenBank/DDBJ databases">
        <authorList>
            <person name="Gonzalez-Pimentel J.L."/>
        </authorList>
    </citation>
    <scope>NUCLEOTIDE SEQUENCE [LARGE SCALE GENOMIC DNA]</scope>
    <source>
        <strain evidence="11 12">JCM 31289</strain>
    </source>
</reference>
<evidence type="ECO:0000256" key="6">
    <source>
        <dbReference type="ARBA" id="ARBA00022833"/>
    </source>
</evidence>
<dbReference type="PANTHER" id="PTHR33794:SF1">
    <property type="entry name" value="BACILLOLYSIN"/>
    <property type="match status" value="1"/>
</dbReference>
<gene>
    <name evidence="11" type="ORF">E4099_15345</name>
</gene>
<keyword evidence="2" id="KW-0645">Protease</keyword>
<evidence type="ECO:0000256" key="5">
    <source>
        <dbReference type="ARBA" id="ARBA00022801"/>
    </source>
</evidence>
<evidence type="ECO:0000256" key="3">
    <source>
        <dbReference type="ARBA" id="ARBA00022723"/>
    </source>
</evidence>
<keyword evidence="6" id="KW-0862">Zinc</keyword>
<dbReference type="InterPro" id="IPR008979">
    <property type="entry name" value="Galactose-bd-like_sf"/>
</dbReference>
<keyword evidence="7" id="KW-0482">Metalloprotease</keyword>